<dbReference type="SUPFAM" id="SSF141571">
    <property type="entry name" value="Pentapeptide repeat-like"/>
    <property type="match status" value="2"/>
</dbReference>
<evidence type="ECO:0008006" key="3">
    <source>
        <dbReference type="Google" id="ProtNLM"/>
    </source>
</evidence>
<reference evidence="2" key="1">
    <citation type="submission" date="2015-03" db="EMBL/GenBank/DDBJ databases">
        <title>Draft genome sequence of a novel methanotroph (Sn10-6) isolated from flooded ricefield rhizosphere in India.</title>
        <authorList>
            <person name="Pandit P.S."/>
            <person name="Pore S.D."/>
            <person name="Arora P."/>
            <person name="Kapse N.G."/>
            <person name="Dhakephalkar P.K."/>
            <person name="Rahalkar M.C."/>
        </authorList>
    </citation>
    <scope>NUCLEOTIDE SEQUENCE [LARGE SCALE GENOMIC DNA]</scope>
    <source>
        <strain evidence="2">Sn10-6</strain>
    </source>
</reference>
<keyword evidence="2" id="KW-1185">Reference proteome</keyword>
<name>A0A0F3IIN1_9GAMM</name>
<dbReference type="PANTHER" id="PTHR14136">
    <property type="entry name" value="BTB_POZ DOMAIN-CONTAINING PROTEIN KCTD9"/>
    <property type="match status" value="1"/>
</dbReference>
<dbReference type="InterPro" id="IPR001646">
    <property type="entry name" value="5peptide_repeat"/>
</dbReference>
<reference evidence="1 2" key="2">
    <citation type="journal article" date="2016" name="Microb. Ecol.">
        <title>Genome Characteristics of a Novel Type I Methanotroph (Sn10-6) Isolated from a Flooded Indian Rice Field.</title>
        <authorList>
            <person name="Rahalkar M.C."/>
            <person name="Pandit P.S."/>
            <person name="Dhakephalkar P.K."/>
            <person name="Pore S."/>
            <person name="Arora P."/>
            <person name="Kapse N."/>
        </authorList>
    </citation>
    <scope>NUCLEOTIDE SEQUENCE [LARGE SCALE GENOMIC DNA]</scope>
    <source>
        <strain evidence="1 2">Sn10-6</strain>
    </source>
</reference>
<dbReference type="AlphaFoldDB" id="A0A0F3IIN1"/>
<organism evidence="1 2">
    <name type="scientific">Methylocucumis oryzae</name>
    <dbReference type="NCBI Taxonomy" id="1632867"/>
    <lineage>
        <taxon>Bacteria</taxon>
        <taxon>Pseudomonadati</taxon>
        <taxon>Pseudomonadota</taxon>
        <taxon>Gammaproteobacteria</taxon>
        <taxon>Methylococcales</taxon>
        <taxon>Methylococcaceae</taxon>
        <taxon>Methylocucumis</taxon>
    </lineage>
</organism>
<dbReference type="OrthoDB" id="7932329at2"/>
<proteinExistence type="predicted"/>
<dbReference type="RefSeq" id="WP_045779187.1">
    <property type="nucleotide sequence ID" value="NZ_LAJX01000102.1"/>
</dbReference>
<sequence>MYSQAKWRFCSAVEGIQNLYLTTNRISDGHHGWLYIPGMNALSVTATEKYMVYLFPDGTYRIQSGDLRWLSLNETGVFIEFTDDVANAAAFLLSGNPLGSQISVKTANGDQALYYLSPTNPETPNVLGVTDGTDHYATFAPTVETVSLATVRQAKQAVNADFSNVILIGQDLSQGIDFSNANFTGAQLAGANFSNATLDNANMSQTDLRGLNWGKPASARQIDLSGSNAAGCQLGGQTYKLDCSGAKATSADFTRAVLTNLNLQGANLAGATLISTVLDTADLTTANLNGVVALGAFLRGVTLTDASAQMGIFCNAVFDHSDLTRVKMGASSFLFFLDPQLNTQFANELDNDAYPQTDLIAAFKNNGITLQPASVVVVVIKGQSWLILDPSGPYKLFLSDNGIEVFNDNPSLIPAVLNGASLVGVTAPTASLAGADLRNVKWYAAPATLNHADLQDAVLTGSVLTSNDFTQANVSGADFSDCLLLQGKFTGCMVGPGGSGRAISFARAHLEGVDFSKATFSGTLLTHAVVALDLGVVLFFLPSDDQQYLTATGIANLSPAFHAAGLDLGNTPSIMDTAFWTIDNSQAIDPHAPKQYLVKTGTSGFNVYGNGKYLFNLPAADAPFLNQPQASQRLVSIFAGKQYNLALNAPITATSSWSITPSADAVYLRSYRFNTLQVFAETTRLSVYGTSPILIENLSQYPQGVAFGATQNLANAFSSNSVGPACLPFSWLKQNKIDEQAFFTVATGNTVNQ</sequence>
<accession>A0A0F3IIN1</accession>
<protein>
    <recommendedName>
        <fullName evidence="3">Low-complexity protein</fullName>
    </recommendedName>
</protein>
<dbReference type="EMBL" id="LAJX01000102">
    <property type="protein sequence ID" value="KJV06542.1"/>
    <property type="molecule type" value="Genomic_DNA"/>
</dbReference>
<gene>
    <name evidence="1" type="ORF">VZ94_10410</name>
</gene>
<dbReference type="Pfam" id="PF00805">
    <property type="entry name" value="Pentapeptide"/>
    <property type="match status" value="5"/>
</dbReference>
<dbReference type="InterPro" id="IPR051082">
    <property type="entry name" value="Pentapeptide-BTB/POZ_domain"/>
</dbReference>
<dbReference type="Gene3D" id="2.160.20.80">
    <property type="entry name" value="E3 ubiquitin-protein ligase SopA"/>
    <property type="match status" value="3"/>
</dbReference>
<evidence type="ECO:0000313" key="2">
    <source>
        <dbReference type="Proteomes" id="UP000033684"/>
    </source>
</evidence>
<comment type="caution">
    <text evidence="1">The sequence shown here is derived from an EMBL/GenBank/DDBJ whole genome shotgun (WGS) entry which is preliminary data.</text>
</comment>
<dbReference type="Proteomes" id="UP000033684">
    <property type="component" value="Unassembled WGS sequence"/>
</dbReference>
<dbReference type="PANTHER" id="PTHR14136:SF17">
    <property type="entry name" value="BTB_POZ DOMAIN-CONTAINING PROTEIN KCTD9"/>
    <property type="match status" value="1"/>
</dbReference>
<evidence type="ECO:0000313" key="1">
    <source>
        <dbReference type="EMBL" id="KJV06542.1"/>
    </source>
</evidence>